<evidence type="ECO:0000313" key="7">
    <source>
        <dbReference type="Proteomes" id="UP001293593"/>
    </source>
</evidence>
<keyword evidence="7" id="KW-1185">Reference proteome</keyword>
<accession>A0AAE1JCJ4</accession>
<evidence type="ECO:0000256" key="1">
    <source>
        <dbReference type="ARBA" id="ARBA00009995"/>
    </source>
</evidence>
<evidence type="ECO:0000256" key="5">
    <source>
        <dbReference type="RuleBase" id="RU362057"/>
    </source>
</evidence>
<dbReference type="InterPro" id="IPR035595">
    <property type="entry name" value="UDP_glycos_trans_CS"/>
</dbReference>
<evidence type="ECO:0000313" key="6">
    <source>
        <dbReference type="EMBL" id="KAK4267876.1"/>
    </source>
</evidence>
<dbReference type="EMBL" id="JAWXYG010000007">
    <property type="protein sequence ID" value="KAK4267876.1"/>
    <property type="molecule type" value="Genomic_DNA"/>
</dbReference>
<evidence type="ECO:0000256" key="3">
    <source>
        <dbReference type="ARBA" id="ARBA00022679"/>
    </source>
</evidence>
<dbReference type="EC" id="2.4.1.-" evidence="5"/>
<dbReference type="Pfam" id="PF00201">
    <property type="entry name" value="UDPGT"/>
    <property type="match status" value="1"/>
</dbReference>
<name>A0AAE1JCJ4_9FABA</name>
<gene>
    <name evidence="6" type="ORF">QN277_024601</name>
</gene>
<dbReference type="FunFam" id="3.40.50.2000:FF:000051">
    <property type="entry name" value="Glycosyltransferase"/>
    <property type="match status" value="1"/>
</dbReference>
<dbReference type="Proteomes" id="UP001293593">
    <property type="component" value="Unassembled WGS sequence"/>
</dbReference>
<dbReference type="PROSITE" id="PS00375">
    <property type="entry name" value="UDPGT"/>
    <property type="match status" value="1"/>
</dbReference>
<keyword evidence="3 4" id="KW-0808">Transferase</keyword>
<keyword evidence="2 4" id="KW-0328">Glycosyltransferase</keyword>
<dbReference type="Gene3D" id="3.40.50.2000">
    <property type="entry name" value="Glycogen Phosphorylase B"/>
    <property type="match status" value="2"/>
</dbReference>
<organism evidence="6 7">
    <name type="scientific">Acacia crassicarpa</name>
    <name type="common">northern wattle</name>
    <dbReference type="NCBI Taxonomy" id="499986"/>
    <lineage>
        <taxon>Eukaryota</taxon>
        <taxon>Viridiplantae</taxon>
        <taxon>Streptophyta</taxon>
        <taxon>Embryophyta</taxon>
        <taxon>Tracheophyta</taxon>
        <taxon>Spermatophyta</taxon>
        <taxon>Magnoliopsida</taxon>
        <taxon>eudicotyledons</taxon>
        <taxon>Gunneridae</taxon>
        <taxon>Pentapetalae</taxon>
        <taxon>rosids</taxon>
        <taxon>fabids</taxon>
        <taxon>Fabales</taxon>
        <taxon>Fabaceae</taxon>
        <taxon>Caesalpinioideae</taxon>
        <taxon>mimosoid clade</taxon>
        <taxon>Acacieae</taxon>
        <taxon>Acacia</taxon>
    </lineage>
</organism>
<protein>
    <recommendedName>
        <fullName evidence="5">Glycosyltransferase</fullName>
        <ecNumber evidence="5">2.4.1.-</ecNumber>
    </recommendedName>
</protein>
<dbReference type="FunFam" id="3.40.50.2000:FF:000054">
    <property type="entry name" value="Glycosyltransferase"/>
    <property type="match status" value="1"/>
</dbReference>
<dbReference type="AlphaFoldDB" id="A0AAE1JCJ4"/>
<dbReference type="SUPFAM" id="SSF53756">
    <property type="entry name" value="UDP-Glycosyltransferase/glycogen phosphorylase"/>
    <property type="match status" value="1"/>
</dbReference>
<reference evidence="6" key="1">
    <citation type="submission" date="2023-10" db="EMBL/GenBank/DDBJ databases">
        <title>Chromosome-level genome of the transformable northern wattle, Acacia crassicarpa.</title>
        <authorList>
            <person name="Massaro I."/>
            <person name="Sinha N.R."/>
            <person name="Poethig S."/>
            <person name="Leichty A.R."/>
        </authorList>
    </citation>
    <scope>NUCLEOTIDE SEQUENCE</scope>
    <source>
        <strain evidence="6">Acra3RX</strain>
        <tissue evidence="6">Leaf</tissue>
    </source>
</reference>
<dbReference type="InterPro" id="IPR002213">
    <property type="entry name" value="UDP_glucos_trans"/>
</dbReference>
<evidence type="ECO:0000256" key="2">
    <source>
        <dbReference type="ARBA" id="ARBA00022676"/>
    </source>
</evidence>
<comment type="caution">
    <text evidence="6">The sequence shown here is derived from an EMBL/GenBank/DDBJ whole genome shotgun (WGS) entry which is preliminary data.</text>
</comment>
<comment type="similarity">
    <text evidence="1 4">Belongs to the UDP-glycosyltransferase family.</text>
</comment>
<sequence length="482" mass="53532">MEKTTHIAVIPSAGLTHLVPIIELSKRLLELCPDFHVSCIIPTLGSPSSSTIAYLQTLPSNIHPIFLPPVHEKDINAPQKDQPPHIAVQVQRVVTLSLPFIHEELESLISRYGLVALVADTFALEALDIASELNILSYVYCPFSAMAVSLYLYAPKLEKKISLEFRDLRDPIEMPGCVRIQGRDLIDSLQDRSNIVYKQFLERCRRINLADGVLFNSFPELETETIKALQEEFKGKKPQIYPIGPILQNGSLSRSDEQNNNGSDCLKWLNNQRPRSVLYVSFGSGGTVSQDQLNELALGLELSGKKFLWVVRAPSKFTSAAYLDTSNDLNPLDFLPEGFLERTKEKGFVITSWAPQIQILSHSSTGGFLSHCGWNSVLESVQNGVPLIAFPLFGEQRMNAVLVTDGLKVGLRPKVNEKGLVEREDIAKLVKSLMEGEEVKEIHARMKDLRDASADALREFGSSAKTLCEVALKWKDLGGIGK</sequence>
<dbReference type="PANTHER" id="PTHR48045:SF11">
    <property type="entry name" value="UDP-GLYCOSYLTRANSFERASE 72B1"/>
    <property type="match status" value="1"/>
</dbReference>
<dbReference type="PANTHER" id="PTHR48045">
    <property type="entry name" value="UDP-GLYCOSYLTRANSFERASE 72B1"/>
    <property type="match status" value="1"/>
</dbReference>
<dbReference type="GO" id="GO:0008194">
    <property type="term" value="F:UDP-glycosyltransferase activity"/>
    <property type="evidence" value="ECO:0007669"/>
    <property type="project" value="InterPro"/>
</dbReference>
<proteinExistence type="inferred from homology"/>
<dbReference type="CDD" id="cd03784">
    <property type="entry name" value="GT1_Gtf-like"/>
    <property type="match status" value="1"/>
</dbReference>
<evidence type="ECO:0000256" key="4">
    <source>
        <dbReference type="RuleBase" id="RU003718"/>
    </source>
</evidence>